<dbReference type="CDD" id="cd20265">
    <property type="entry name" value="Complex1_LYR_ETFRF1_LYRM5"/>
    <property type="match status" value="1"/>
</dbReference>
<dbReference type="GeneID" id="25264792"/>
<dbReference type="PANTHER" id="PTHR21024">
    <property type="entry name" value="GROWTH HORMONE-INDUCIBLE SOLUBLE PROTEIN-RELATED"/>
    <property type="match status" value="1"/>
</dbReference>
<comment type="similarity">
    <text evidence="1">Belongs to the complex I LYR family.</text>
</comment>
<evidence type="ECO:0000313" key="2">
    <source>
        <dbReference type="EMBL" id="KDN42617.1"/>
    </source>
</evidence>
<dbReference type="InterPro" id="IPR052000">
    <property type="entry name" value="ETFRF1"/>
</dbReference>
<dbReference type="AlphaFoldDB" id="A0A066VLJ1"/>
<dbReference type="GO" id="GO:0005739">
    <property type="term" value="C:mitochondrion"/>
    <property type="evidence" value="ECO:0007669"/>
    <property type="project" value="TreeGrafter"/>
</dbReference>
<protein>
    <recommendedName>
        <fullName evidence="4">LYR motif-containing protein 5A</fullName>
    </recommendedName>
</protein>
<gene>
    <name evidence="2" type="ORF">K437DRAFT_257803</name>
</gene>
<organism evidence="2 3">
    <name type="scientific">Tilletiaria anomala (strain ATCC 24038 / CBS 436.72 / UBC 951)</name>
    <dbReference type="NCBI Taxonomy" id="1037660"/>
    <lineage>
        <taxon>Eukaryota</taxon>
        <taxon>Fungi</taxon>
        <taxon>Dikarya</taxon>
        <taxon>Basidiomycota</taxon>
        <taxon>Ustilaginomycotina</taxon>
        <taxon>Exobasidiomycetes</taxon>
        <taxon>Georgefischeriales</taxon>
        <taxon>Tilletiariaceae</taxon>
        <taxon>Tilletiaria</taxon>
    </lineage>
</organism>
<dbReference type="PANTHER" id="PTHR21024:SF0">
    <property type="entry name" value="ELECTRON TRANSFER FLAVOPROTEIN REGULATORY FACTOR 1"/>
    <property type="match status" value="1"/>
</dbReference>
<dbReference type="InParanoid" id="A0A066VLJ1"/>
<dbReference type="RefSeq" id="XP_013242117.1">
    <property type="nucleotide sequence ID" value="XM_013386663.1"/>
</dbReference>
<dbReference type="GO" id="GO:0022904">
    <property type="term" value="P:respiratory electron transport chain"/>
    <property type="evidence" value="ECO:0007669"/>
    <property type="project" value="TreeGrafter"/>
</dbReference>
<name>A0A066VLJ1_TILAU</name>
<accession>A0A066VLJ1</accession>
<proteinExistence type="inferred from homology"/>
<evidence type="ECO:0000313" key="3">
    <source>
        <dbReference type="Proteomes" id="UP000027361"/>
    </source>
</evidence>
<dbReference type="OrthoDB" id="10258445at2759"/>
<dbReference type="HOGENOM" id="CLU_141157_2_1_1"/>
<evidence type="ECO:0000256" key="1">
    <source>
        <dbReference type="ARBA" id="ARBA00009508"/>
    </source>
</evidence>
<comment type="caution">
    <text evidence="2">The sequence shown here is derived from an EMBL/GenBank/DDBJ whole genome shotgun (WGS) entry which is preliminary data.</text>
</comment>
<dbReference type="EMBL" id="JMSN01000068">
    <property type="protein sequence ID" value="KDN42617.1"/>
    <property type="molecule type" value="Genomic_DNA"/>
</dbReference>
<keyword evidence="3" id="KW-1185">Reference proteome</keyword>
<dbReference type="GO" id="GO:0090324">
    <property type="term" value="P:negative regulation of oxidative phosphorylation"/>
    <property type="evidence" value="ECO:0007669"/>
    <property type="project" value="InterPro"/>
</dbReference>
<dbReference type="Proteomes" id="UP000027361">
    <property type="component" value="Unassembled WGS sequence"/>
</dbReference>
<evidence type="ECO:0008006" key="4">
    <source>
        <dbReference type="Google" id="ProtNLM"/>
    </source>
</evidence>
<dbReference type="OMA" id="HRAFMSK"/>
<dbReference type="InterPro" id="IPR045296">
    <property type="entry name" value="Complex1_LYR_ETFRF1_LYRM5"/>
</dbReference>
<sequence>MPPVGHPLRARAIGLYKTLHRLGREYPEPSYNFLGKLRSMSAKNANLTENAEVEKILALGEHIQKETEALYSLKKYRTLRRRYIPED</sequence>
<reference evidence="2 3" key="1">
    <citation type="submission" date="2014-05" db="EMBL/GenBank/DDBJ databases">
        <title>Draft genome sequence of a rare smut relative, Tilletiaria anomala UBC 951.</title>
        <authorList>
            <consortium name="DOE Joint Genome Institute"/>
            <person name="Toome M."/>
            <person name="Kuo A."/>
            <person name="Henrissat B."/>
            <person name="Lipzen A."/>
            <person name="Tritt A."/>
            <person name="Yoshinaga Y."/>
            <person name="Zane M."/>
            <person name="Barry K."/>
            <person name="Grigoriev I.V."/>
            <person name="Spatafora J.W."/>
            <person name="Aimea M.C."/>
        </authorList>
    </citation>
    <scope>NUCLEOTIDE SEQUENCE [LARGE SCALE GENOMIC DNA]</scope>
    <source>
        <strain evidence="2 3">UBC 951</strain>
    </source>
</reference>
<dbReference type="STRING" id="1037660.A0A066VLJ1"/>